<evidence type="ECO:0000313" key="2">
    <source>
        <dbReference type="Proteomes" id="UP001417504"/>
    </source>
</evidence>
<accession>A0AAP0PQB7</accession>
<organism evidence="1 2">
    <name type="scientific">Stephania japonica</name>
    <dbReference type="NCBI Taxonomy" id="461633"/>
    <lineage>
        <taxon>Eukaryota</taxon>
        <taxon>Viridiplantae</taxon>
        <taxon>Streptophyta</taxon>
        <taxon>Embryophyta</taxon>
        <taxon>Tracheophyta</taxon>
        <taxon>Spermatophyta</taxon>
        <taxon>Magnoliopsida</taxon>
        <taxon>Ranunculales</taxon>
        <taxon>Menispermaceae</taxon>
        <taxon>Menispermoideae</taxon>
        <taxon>Cissampelideae</taxon>
        <taxon>Stephania</taxon>
    </lineage>
</organism>
<dbReference type="EMBL" id="JBBNAE010000001">
    <property type="protein sequence ID" value="KAK9152858.1"/>
    <property type="molecule type" value="Genomic_DNA"/>
</dbReference>
<sequence>MACDECTVDSSKVLTSIFLEFKKVTADKFEVLNKMARAELVFFEMTILNDLVDNFVISLVYACIFSGSCCAHCLHEVI</sequence>
<proteinExistence type="predicted"/>
<dbReference type="Proteomes" id="UP001417504">
    <property type="component" value="Unassembled WGS sequence"/>
</dbReference>
<protein>
    <submittedName>
        <fullName evidence="1">Uncharacterized protein</fullName>
    </submittedName>
</protein>
<name>A0AAP0PQB7_9MAGN</name>
<evidence type="ECO:0000313" key="1">
    <source>
        <dbReference type="EMBL" id="KAK9152858.1"/>
    </source>
</evidence>
<reference evidence="1 2" key="1">
    <citation type="submission" date="2024-01" db="EMBL/GenBank/DDBJ databases">
        <title>Genome assemblies of Stephania.</title>
        <authorList>
            <person name="Yang L."/>
        </authorList>
    </citation>
    <scope>NUCLEOTIDE SEQUENCE [LARGE SCALE GENOMIC DNA]</scope>
    <source>
        <strain evidence="1">QJT</strain>
        <tissue evidence="1">Leaf</tissue>
    </source>
</reference>
<keyword evidence="2" id="KW-1185">Reference proteome</keyword>
<gene>
    <name evidence="1" type="ORF">Sjap_000338</name>
</gene>
<comment type="caution">
    <text evidence="1">The sequence shown here is derived from an EMBL/GenBank/DDBJ whole genome shotgun (WGS) entry which is preliminary data.</text>
</comment>
<dbReference type="AlphaFoldDB" id="A0AAP0PQB7"/>